<dbReference type="Gene3D" id="1.10.287.1490">
    <property type="match status" value="1"/>
</dbReference>
<feature type="compositionally biased region" description="Basic and acidic residues" evidence="4">
    <location>
        <begin position="108"/>
        <end position="137"/>
    </location>
</feature>
<protein>
    <submittedName>
        <fullName evidence="6">(spotted green pufferfish) hypothetical protein</fullName>
    </submittedName>
</protein>
<sequence length="137" mass="16191">EIEHWRKQYEELFAKVRPFQEQLNAFAAERDTLLNEKGANQEELNKLSDAYARLLGHQNQKQKIKHVIKLKDENSALKQEISKLRSQVNRLKSDQEQLKSMLPGAPRRRFDPSKAFQHNKENRENEMNEPLREGNNV</sequence>
<organism evidence="6">
    <name type="scientific">Tetraodon nigroviridis</name>
    <name type="common">Spotted green pufferfish</name>
    <name type="synonym">Chelonodon nigroviridis</name>
    <dbReference type="NCBI Taxonomy" id="99883"/>
    <lineage>
        <taxon>Eukaryota</taxon>
        <taxon>Metazoa</taxon>
        <taxon>Chordata</taxon>
        <taxon>Craniata</taxon>
        <taxon>Vertebrata</taxon>
        <taxon>Euteleostomi</taxon>
        <taxon>Actinopterygii</taxon>
        <taxon>Neopterygii</taxon>
        <taxon>Teleostei</taxon>
        <taxon>Neoteleostei</taxon>
        <taxon>Acanthomorphata</taxon>
        <taxon>Eupercaria</taxon>
        <taxon>Tetraodontiformes</taxon>
        <taxon>Tetradontoidea</taxon>
        <taxon>Tetraodontidae</taxon>
        <taxon>Tetraodon</taxon>
    </lineage>
</organism>
<name>Q4T1L6_TETNG</name>
<dbReference type="PANTHER" id="PTHR18956:SF6">
    <property type="entry name" value="HYALURONAN MEDIATED MOTILITY RECEPTOR"/>
    <property type="match status" value="1"/>
</dbReference>
<comment type="caution">
    <text evidence="6">The sequence shown here is derived from an EMBL/GenBank/DDBJ whole genome shotgun (WGS) entry which is preliminary data.</text>
</comment>
<evidence type="ECO:0000259" key="5">
    <source>
        <dbReference type="Pfam" id="PF15908"/>
    </source>
</evidence>
<evidence type="ECO:0000256" key="3">
    <source>
        <dbReference type="ARBA" id="ARBA00023212"/>
    </source>
</evidence>
<keyword evidence="2" id="KW-0963">Cytoplasm</keyword>
<dbReference type="PANTHER" id="PTHR18956">
    <property type="entry name" value="HYALURONAN MEDIATED MOTILITY RECEPTOR"/>
    <property type="match status" value="1"/>
</dbReference>
<gene>
    <name evidence="6" type="ORF">GSTENG00008748001</name>
</gene>
<proteinExistence type="predicted"/>
<dbReference type="EMBL" id="CAAE01010546">
    <property type="protein sequence ID" value="CAF93216.1"/>
    <property type="molecule type" value="Genomic_DNA"/>
</dbReference>
<dbReference type="AlphaFoldDB" id="Q4T1L6"/>
<feature type="non-terminal residue" evidence="6">
    <location>
        <position position="1"/>
    </location>
</feature>
<dbReference type="OrthoDB" id="419631at2759"/>
<feature type="domain" description="Hyaluronan-mediated motility receptor C-terminal" evidence="5">
    <location>
        <begin position="1"/>
        <end position="134"/>
    </location>
</feature>
<dbReference type="InterPro" id="IPR036149">
    <property type="entry name" value="APC_N_sf"/>
</dbReference>
<accession>Q4T1L6</accession>
<dbReference type="InterPro" id="IPR031794">
    <property type="entry name" value="HMMR_C"/>
</dbReference>
<evidence type="ECO:0000256" key="2">
    <source>
        <dbReference type="ARBA" id="ARBA00022490"/>
    </source>
</evidence>
<evidence type="ECO:0000256" key="1">
    <source>
        <dbReference type="ARBA" id="ARBA00004186"/>
    </source>
</evidence>
<dbReference type="KEGG" id="tng:GSTEN00008748G001"/>
<reference evidence="6" key="1">
    <citation type="journal article" date="2004" name="Nature">
        <title>Genome duplication in the teleost fish Tetraodon nigroviridis reveals the early vertebrate proto-karyotype.</title>
        <authorList>
            <person name="Jaillon O."/>
            <person name="Aury J.-M."/>
            <person name="Brunet F."/>
            <person name="Petit J.-L."/>
            <person name="Stange-Thomann N."/>
            <person name="Mauceli E."/>
            <person name="Bouneau L."/>
            <person name="Fischer C."/>
            <person name="Ozouf-Costaz C."/>
            <person name="Bernot A."/>
            <person name="Nicaud S."/>
            <person name="Jaffe D."/>
            <person name="Fisher S."/>
            <person name="Lutfalla G."/>
            <person name="Dossat C."/>
            <person name="Segurens B."/>
            <person name="Dasilva C."/>
            <person name="Salanoubat M."/>
            <person name="Levy M."/>
            <person name="Boudet N."/>
            <person name="Castellano S."/>
            <person name="Anthouard V."/>
            <person name="Jubin C."/>
            <person name="Castelli V."/>
            <person name="Katinka M."/>
            <person name="Vacherie B."/>
            <person name="Biemont C."/>
            <person name="Skalli Z."/>
            <person name="Cattolico L."/>
            <person name="Poulain J."/>
            <person name="De Berardinis V."/>
            <person name="Cruaud C."/>
            <person name="Duprat S."/>
            <person name="Brottier P."/>
            <person name="Coutanceau J.-P."/>
            <person name="Gouzy J."/>
            <person name="Parra G."/>
            <person name="Lardier G."/>
            <person name="Chapple C."/>
            <person name="McKernan K.J."/>
            <person name="McEwan P."/>
            <person name="Bosak S."/>
            <person name="Kellis M."/>
            <person name="Volff J.-N."/>
            <person name="Guigo R."/>
            <person name="Zody M.C."/>
            <person name="Mesirov J."/>
            <person name="Lindblad-Toh K."/>
            <person name="Birren B."/>
            <person name="Nusbaum C."/>
            <person name="Kahn D."/>
            <person name="Robinson-Rechavi M."/>
            <person name="Laudet V."/>
            <person name="Schachter V."/>
            <person name="Quetier F."/>
            <person name="Saurin W."/>
            <person name="Scarpelli C."/>
            <person name="Wincker P."/>
            <person name="Lander E.S."/>
            <person name="Weissenbach J."/>
            <person name="Roest Crollius H."/>
        </authorList>
    </citation>
    <scope>NUCLEOTIDE SEQUENCE [LARGE SCALE GENOMIC DNA]</scope>
</reference>
<comment type="subcellular location">
    <subcellularLocation>
        <location evidence="1">Cytoplasm</location>
        <location evidence="1">Cytoskeleton</location>
        <location evidence="1">Spindle</location>
    </subcellularLocation>
</comment>
<feature type="region of interest" description="Disordered" evidence="4">
    <location>
        <begin position="88"/>
        <end position="137"/>
    </location>
</feature>
<reference evidence="6" key="2">
    <citation type="submission" date="2004-02" db="EMBL/GenBank/DDBJ databases">
        <authorList>
            <consortium name="Genoscope"/>
            <consortium name="Whitehead Institute Centre for Genome Research"/>
        </authorList>
    </citation>
    <scope>NUCLEOTIDE SEQUENCE</scope>
</reference>
<dbReference type="SUPFAM" id="SSF58050">
    <property type="entry name" value="N-terminal coiled coil domain from apc"/>
    <property type="match status" value="1"/>
</dbReference>
<dbReference type="GO" id="GO:0005540">
    <property type="term" value="F:hyaluronic acid binding"/>
    <property type="evidence" value="ECO:0007669"/>
    <property type="project" value="InterPro"/>
</dbReference>
<evidence type="ECO:0000256" key="4">
    <source>
        <dbReference type="SAM" id="MobiDB-lite"/>
    </source>
</evidence>
<dbReference type="GO" id="GO:0016020">
    <property type="term" value="C:membrane"/>
    <property type="evidence" value="ECO:0007669"/>
    <property type="project" value="TreeGrafter"/>
</dbReference>
<keyword evidence="3" id="KW-0206">Cytoskeleton</keyword>
<dbReference type="GO" id="GO:0005819">
    <property type="term" value="C:spindle"/>
    <property type="evidence" value="ECO:0007669"/>
    <property type="project" value="UniProtKB-SubCell"/>
</dbReference>
<evidence type="ECO:0000313" key="6">
    <source>
        <dbReference type="EMBL" id="CAF93216.1"/>
    </source>
</evidence>
<dbReference type="Pfam" id="PF15908">
    <property type="entry name" value="HMMR_C"/>
    <property type="match status" value="1"/>
</dbReference>
<dbReference type="InterPro" id="IPR026203">
    <property type="entry name" value="IHABP"/>
</dbReference>